<dbReference type="PANTHER" id="PTHR48010:SF55">
    <property type="entry name" value="OS01G0607900 PROTEIN"/>
    <property type="match status" value="1"/>
</dbReference>
<protein>
    <submittedName>
        <fullName evidence="4">Protein kinase-like domain-containing protein</fullName>
    </submittedName>
</protein>
<accession>A0A2U1KAL1</accession>
<dbReference type="InterPro" id="IPR050994">
    <property type="entry name" value="At_inactive_RLKs"/>
</dbReference>
<dbReference type="STRING" id="35608.A0A2U1KAL1"/>
<dbReference type="OrthoDB" id="676979at2759"/>
<keyword evidence="4" id="KW-0418">Kinase</keyword>
<dbReference type="Proteomes" id="UP000245207">
    <property type="component" value="Unassembled WGS sequence"/>
</dbReference>
<dbReference type="PANTHER" id="PTHR48010">
    <property type="entry name" value="OS05G0588300 PROTEIN"/>
    <property type="match status" value="1"/>
</dbReference>
<organism evidence="4 5">
    <name type="scientific">Artemisia annua</name>
    <name type="common">Sweet wormwood</name>
    <dbReference type="NCBI Taxonomy" id="35608"/>
    <lineage>
        <taxon>Eukaryota</taxon>
        <taxon>Viridiplantae</taxon>
        <taxon>Streptophyta</taxon>
        <taxon>Embryophyta</taxon>
        <taxon>Tracheophyta</taxon>
        <taxon>Spermatophyta</taxon>
        <taxon>Magnoliopsida</taxon>
        <taxon>eudicotyledons</taxon>
        <taxon>Gunneridae</taxon>
        <taxon>Pentapetalae</taxon>
        <taxon>asterids</taxon>
        <taxon>campanulids</taxon>
        <taxon>Asterales</taxon>
        <taxon>Asteraceae</taxon>
        <taxon>Asteroideae</taxon>
        <taxon>Anthemideae</taxon>
        <taxon>Artemisiinae</taxon>
        <taxon>Artemisia</taxon>
    </lineage>
</organism>
<dbReference type="GO" id="GO:0016301">
    <property type="term" value="F:kinase activity"/>
    <property type="evidence" value="ECO:0007669"/>
    <property type="project" value="UniProtKB-KW"/>
</dbReference>
<name>A0A2U1KAL1_ARTAN</name>
<keyword evidence="2" id="KW-0677">Repeat</keyword>
<dbReference type="InterPro" id="IPR001611">
    <property type="entry name" value="Leu-rich_rpt"/>
</dbReference>
<gene>
    <name evidence="4" type="ORF">CTI12_AA618510</name>
</gene>
<dbReference type="Gene3D" id="3.80.10.10">
    <property type="entry name" value="Ribonuclease Inhibitor"/>
    <property type="match status" value="3"/>
</dbReference>
<reference evidence="4 5" key="1">
    <citation type="journal article" date="2018" name="Mol. Plant">
        <title>The genome of Artemisia annua provides insight into the evolution of Asteraceae family and artemisinin biosynthesis.</title>
        <authorList>
            <person name="Shen Q."/>
            <person name="Zhang L."/>
            <person name="Liao Z."/>
            <person name="Wang S."/>
            <person name="Yan T."/>
            <person name="Shi P."/>
            <person name="Liu M."/>
            <person name="Fu X."/>
            <person name="Pan Q."/>
            <person name="Wang Y."/>
            <person name="Lv Z."/>
            <person name="Lu X."/>
            <person name="Zhang F."/>
            <person name="Jiang W."/>
            <person name="Ma Y."/>
            <person name="Chen M."/>
            <person name="Hao X."/>
            <person name="Li L."/>
            <person name="Tang Y."/>
            <person name="Lv G."/>
            <person name="Zhou Y."/>
            <person name="Sun X."/>
            <person name="Brodelius P.E."/>
            <person name="Rose J.K.C."/>
            <person name="Tang K."/>
        </authorList>
    </citation>
    <scope>NUCLEOTIDE SEQUENCE [LARGE SCALE GENOMIC DNA]</scope>
    <source>
        <strain evidence="5">cv. Huhao1</strain>
        <tissue evidence="4">Leaf</tissue>
    </source>
</reference>
<evidence type="ECO:0000256" key="1">
    <source>
        <dbReference type="ARBA" id="ARBA00022614"/>
    </source>
</evidence>
<keyword evidence="5" id="KW-1185">Reference proteome</keyword>
<dbReference type="AlphaFoldDB" id="A0A2U1KAL1"/>
<feature type="region of interest" description="Disordered" evidence="3">
    <location>
        <begin position="1"/>
        <end position="23"/>
    </location>
</feature>
<keyword evidence="1" id="KW-0433">Leucine-rich repeat</keyword>
<dbReference type="FunFam" id="3.80.10.10:FF:000383">
    <property type="entry name" value="Leucine-rich repeat receptor protein kinase EMS1"/>
    <property type="match status" value="1"/>
</dbReference>
<keyword evidence="4" id="KW-0808">Transferase</keyword>
<proteinExistence type="predicted"/>
<evidence type="ECO:0000256" key="2">
    <source>
        <dbReference type="ARBA" id="ARBA00022737"/>
    </source>
</evidence>
<dbReference type="Pfam" id="PF00560">
    <property type="entry name" value="LRR_1"/>
    <property type="match status" value="5"/>
</dbReference>
<evidence type="ECO:0000256" key="3">
    <source>
        <dbReference type="SAM" id="MobiDB-lite"/>
    </source>
</evidence>
<sequence length="303" mass="33845">MIKPPFSTSKTSGPINPPSLSHWNQSSNPCTSWPEITCTANTITGITIKQDIKGVVPPFVCDIKNLTHLDLSWNFFNENFPTGLYNCTSLEYLDLSQNYFVGRIPDDISQLSPELKYLSLLVGIGRLPKLNDIRIFRNNLSGQLPPDFGRYSELKIFEVSDNNFTGNLPKNLCYNGMLKRLIVYTNSLSGEIPNSIGNCSRLYTLWLDRNQFTGELPATIGNLTFLENLQLDDNMFYGNLPEIPINMIVYSIKNNTMSGAIPSSICGSSFLEAFYVSHNNISGTIPNCFQNGSRLTSLKSKPL</sequence>
<evidence type="ECO:0000313" key="4">
    <source>
        <dbReference type="EMBL" id="PWA32852.1"/>
    </source>
</evidence>
<evidence type="ECO:0000313" key="5">
    <source>
        <dbReference type="Proteomes" id="UP000245207"/>
    </source>
</evidence>
<dbReference type="SUPFAM" id="SSF52047">
    <property type="entry name" value="RNI-like"/>
    <property type="match status" value="1"/>
</dbReference>
<dbReference type="EMBL" id="PKPP01025405">
    <property type="protein sequence ID" value="PWA32852.1"/>
    <property type="molecule type" value="Genomic_DNA"/>
</dbReference>
<comment type="caution">
    <text evidence="4">The sequence shown here is derived from an EMBL/GenBank/DDBJ whole genome shotgun (WGS) entry which is preliminary data.</text>
</comment>
<dbReference type="InterPro" id="IPR032675">
    <property type="entry name" value="LRR_dom_sf"/>
</dbReference>